<dbReference type="AlphaFoldDB" id="A0AAW5E9J8"/>
<reference evidence="3" key="1">
    <citation type="submission" date="2022-02" db="EMBL/GenBank/DDBJ databases">
        <title>Fredinandcohnia quinoae sp. nov. isolated from Chenopodium quinoa seeds.</title>
        <authorList>
            <person name="Saati-Santamaria Z."/>
            <person name="Flores-Felix J.D."/>
            <person name="Igual J.M."/>
            <person name="Velazquez E."/>
            <person name="Garcia-Fraile P."/>
            <person name="Martinez-Molina E."/>
        </authorList>
    </citation>
    <scope>NUCLEOTIDE SEQUENCE</scope>
    <source>
        <strain evidence="3">SECRCQ15</strain>
    </source>
</reference>
<dbReference type="SUPFAM" id="SSF88713">
    <property type="entry name" value="Glycoside hydrolase/deacetylase"/>
    <property type="match status" value="1"/>
</dbReference>
<dbReference type="EMBL" id="JAKTTI010000062">
    <property type="protein sequence ID" value="MCH1627905.1"/>
    <property type="molecule type" value="Genomic_DNA"/>
</dbReference>
<feature type="region of interest" description="Disordered" evidence="1">
    <location>
        <begin position="25"/>
        <end position="45"/>
    </location>
</feature>
<dbReference type="GO" id="GO:0005975">
    <property type="term" value="P:carbohydrate metabolic process"/>
    <property type="evidence" value="ECO:0007669"/>
    <property type="project" value="InterPro"/>
</dbReference>
<dbReference type="RefSeq" id="WP_240257823.1">
    <property type="nucleotide sequence ID" value="NZ_JAKTTI010000062.1"/>
</dbReference>
<proteinExistence type="predicted"/>
<accession>A0AAW5E9J8</accession>
<gene>
    <name evidence="3" type="ORF">MJG50_21455</name>
</gene>
<evidence type="ECO:0000256" key="1">
    <source>
        <dbReference type="SAM" id="MobiDB-lite"/>
    </source>
</evidence>
<dbReference type="InterPro" id="IPR011330">
    <property type="entry name" value="Glyco_hydro/deAcase_b/a-brl"/>
</dbReference>
<protein>
    <submittedName>
        <fullName evidence="3">DUF4309 domain-containing protein</fullName>
    </submittedName>
</protein>
<feature type="domain" description="NodB homology" evidence="2">
    <location>
        <begin position="234"/>
        <end position="413"/>
    </location>
</feature>
<dbReference type="GO" id="GO:0016810">
    <property type="term" value="F:hydrolase activity, acting on carbon-nitrogen (but not peptide) bonds"/>
    <property type="evidence" value="ECO:0007669"/>
    <property type="project" value="InterPro"/>
</dbReference>
<evidence type="ECO:0000313" key="4">
    <source>
        <dbReference type="Proteomes" id="UP001431131"/>
    </source>
</evidence>
<dbReference type="Pfam" id="PF01522">
    <property type="entry name" value="Polysacc_deac_1"/>
    <property type="match status" value="1"/>
</dbReference>
<dbReference type="PROSITE" id="PS51257">
    <property type="entry name" value="PROKAR_LIPOPROTEIN"/>
    <property type="match status" value="1"/>
</dbReference>
<feature type="compositionally biased region" description="Basic and acidic residues" evidence="1">
    <location>
        <begin position="25"/>
        <end position="34"/>
    </location>
</feature>
<dbReference type="Proteomes" id="UP001431131">
    <property type="component" value="Unassembled WGS sequence"/>
</dbReference>
<evidence type="ECO:0000313" key="3">
    <source>
        <dbReference type="EMBL" id="MCH1627905.1"/>
    </source>
</evidence>
<dbReference type="CDD" id="cd10917">
    <property type="entry name" value="CE4_NodB_like_6s_7s"/>
    <property type="match status" value="1"/>
</dbReference>
<dbReference type="PROSITE" id="PS51677">
    <property type="entry name" value="NODB"/>
    <property type="match status" value="1"/>
</dbReference>
<evidence type="ECO:0000259" key="2">
    <source>
        <dbReference type="PROSITE" id="PS51677"/>
    </source>
</evidence>
<dbReference type="PANTHER" id="PTHR10587">
    <property type="entry name" value="GLYCOSYL TRANSFERASE-RELATED"/>
    <property type="match status" value="1"/>
</dbReference>
<dbReference type="InterPro" id="IPR025453">
    <property type="entry name" value="DUF4309"/>
</dbReference>
<name>A0AAW5E9J8_9BACI</name>
<comment type="caution">
    <text evidence="3">The sequence shown here is derived from an EMBL/GenBank/DDBJ whole genome shotgun (WGS) entry which is preliminary data.</text>
</comment>
<dbReference type="Gene3D" id="3.20.20.370">
    <property type="entry name" value="Glycoside hydrolase/deacetylase"/>
    <property type="match status" value="1"/>
</dbReference>
<dbReference type="InterPro" id="IPR002509">
    <property type="entry name" value="NODB_dom"/>
</dbReference>
<sequence length="425" mass="48297">MIKYNIGLLLVLSIIVTLFTGCSSDKKSPIEEQPQKQAEIQPKEDRDPSYIELEKIMNEAKKGKIQESAFTIFESTTELVKADMGEPDKVDQAGEGFYATYEKKQVVFGYNIGGEIFDIRSYSPKLHEITEEVVKHSYGEPDVIRKVNDESIYVYKVGANVELKIIISNQSKVIDHVSVYNPQRIEAIAYLLDIKGESPHLSKKSWESMMKWRKEIVEFSKGQNHMYMNGPNVKKVALTFDDGPDSTVTPGIINVLDRYKVKGNFFFLGSQINQYPEVVKEAYDRGHLVLSHTYNHIELTKIGREEIRKEIKDTGEAIKSIIGKEPAILRTPYGSTNQEVADAVRSEEYSIVLWSIDSLDWAQKDPDVIVDNVVNHIRNGDIILMHSDSDEYDTYEALPTIIEALQNQGYEIVDLETLLGVKAYK</sequence>
<keyword evidence="4" id="KW-1185">Reference proteome</keyword>
<organism evidence="3 4">
    <name type="scientific">Fredinandcohnia quinoae</name>
    <dbReference type="NCBI Taxonomy" id="2918902"/>
    <lineage>
        <taxon>Bacteria</taxon>
        <taxon>Bacillati</taxon>
        <taxon>Bacillota</taxon>
        <taxon>Bacilli</taxon>
        <taxon>Bacillales</taxon>
        <taxon>Bacillaceae</taxon>
        <taxon>Fredinandcohnia</taxon>
    </lineage>
</organism>
<dbReference type="Pfam" id="PF14172">
    <property type="entry name" value="DUF4309"/>
    <property type="match status" value="1"/>
</dbReference>
<dbReference type="InterPro" id="IPR050248">
    <property type="entry name" value="Polysacc_deacetylase_ArnD"/>
</dbReference>